<evidence type="ECO:0000259" key="4">
    <source>
        <dbReference type="SMART" id="SM00530"/>
    </source>
</evidence>
<dbReference type="SMART" id="SM00320">
    <property type="entry name" value="WD40"/>
    <property type="match status" value="14"/>
</dbReference>
<proteinExistence type="predicted"/>
<dbReference type="PRINTS" id="PR00320">
    <property type="entry name" value="GPROTEINBRPT"/>
</dbReference>
<dbReference type="InterPro" id="IPR020472">
    <property type="entry name" value="WD40_PAC1"/>
</dbReference>
<evidence type="ECO:0000313" key="5">
    <source>
        <dbReference type="EMBL" id="GFJ86561.1"/>
    </source>
</evidence>
<evidence type="ECO:0000256" key="3">
    <source>
        <dbReference type="PROSITE-ProRule" id="PRU00221"/>
    </source>
</evidence>
<dbReference type="InterPro" id="IPR049052">
    <property type="entry name" value="nSTAND1"/>
</dbReference>
<feature type="repeat" description="WD" evidence="3">
    <location>
        <begin position="706"/>
        <end position="747"/>
    </location>
</feature>
<dbReference type="GO" id="GO:0003677">
    <property type="term" value="F:DNA binding"/>
    <property type="evidence" value="ECO:0007669"/>
    <property type="project" value="InterPro"/>
</dbReference>
<dbReference type="PANTHER" id="PTHR19879:SF9">
    <property type="entry name" value="TRANSCRIPTION INITIATION FACTOR TFIID SUBUNIT 5"/>
    <property type="match status" value="1"/>
</dbReference>
<dbReference type="InterPro" id="IPR015943">
    <property type="entry name" value="WD40/YVTN_repeat-like_dom_sf"/>
</dbReference>
<dbReference type="InterPro" id="IPR001387">
    <property type="entry name" value="Cro/C1-type_HTH"/>
</dbReference>
<gene>
    <name evidence="5" type="ORF">Prum_002030</name>
</gene>
<feature type="domain" description="HTH cro/C1-type" evidence="4">
    <location>
        <begin position="7"/>
        <end position="63"/>
    </location>
</feature>
<dbReference type="SMART" id="SM00530">
    <property type="entry name" value="HTH_XRE"/>
    <property type="match status" value="1"/>
</dbReference>
<evidence type="ECO:0000313" key="6">
    <source>
        <dbReference type="Proteomes" id="UP000482960"/>
    </source>
</evidence>
<dbReference type="AlphaFoldDB" id="A0A6V8KVZ0"/>
<feature type="repeat" description="WD" evidence="3">
    <location>
        <begin position="1081"/>
        <end position="1113"/>
    </location>
</feature>
<dbReference type="SUPFAM" id="SSF52540">
    <property type="entry name" value="P-loop containing nucleoside triphosphate hydrolases"/>
    <property type="match status" value="1"/>
</dbReference>
<feature type="repeat" description="WD" evidence="3">
    <location>
        <begin position="831"/>
        <end position="863"/>
    </location>
</feature>
<feature type="repeat" description="WD" evidence="3">
    <location>
        <begin position="869"/>
        <end position="910"/>
    </location>
</feature>
<dbReference type="InterPro" id="IPR036322">
    <property type="entry name" value="WD40_repeat_dom_sf"/>
</dbReference>
<organism evidence="5 6">
    <name type="scientific">Phytohabitans rumicis</name>
    <dbReference type="NCBI Taxonomy" id="1076125"/>
    <lineage>
        <taxon>Bacteria</taxon>
        <taxon>Bacillati</taxon>
        <taxon>Actinomycetota</taxon>
        <taxon>Actinomycetes</taxon>
        <taxon>Micromonosporales</taxon>
        <taxon>Micromonosporaceae</taxon>
    </lineage>
</organism>
<dbReference type="InterPro" id="IPR019775">
    <property type="entry name" value="WD40_repeat_CS"/>
</dbReference>
<dbReference type="PROSITE" id="PS50294">
    <property type="entry name" value="WD_REPEATS_REGION"/>
    <property type="match status" value="9"/>
</dbReference>
<sequence length="1184" mass="124366">MQRLAAELRQLRESAGKPTYRELAKRCGYSVTALADAAGGRRLPALPVLRGYVQACGADPAPWEERWRATSLELAQVRADRSADIPPYVGLSSYQQADSALFFGRERLVGELAERLKGGGFLAVVGPSGSGKSSLLRAGLLPALVDNPETALGAADSLVLTPGSHPFTTYAAALNRPAPPLRLIVVDQFEELFTLCGDESERTRFVDALLDIAAEPDVRVAVGLRADFYGHCAGHSRLAQALQDATALVGPMDEEELRRAVTGPAALVGLSVERALVTKVIGDAAGQSGALPMVSHALLQTWRHRQGETLTLAAYEAAGGLTGAIARTAEAVYESLTEPQRRAARQILTRLTALGDGTADTRRRVDRSELTFAGADTVLERLAHARLLVIDGTAVEIAHEALIGAWPRLRDWLTEDREALRVHRDLTGAAASWHALDRDPGALHRGARLAIAREWVAGAGRAGELNPVETAFLAASVAAEADERAAATRRAQQLRRLSSGLAGLLALALVTSLVAVWQWRSAVRQRQEATSRQLAMQALSLAETDASEAARLSLRAYDEAPTVEARGALLSLAGSPAYTARLAHASVLTAVAFSADGTLLAAAENTGPVTVWDLARRTRRAQLTGYGESVRSLAFTPSGHLVTGGRGGAVLVWDVERGHLVTRLRGLHGIVDSVAVSPDGAIVAAVGAERRILLWRATGGDPVGELGGSGGLRSDVAFSPDGRLLASAGDDGAAVLWDVATRTRVRSLRPGSQPLHAVAFSPDGGTLAVGGVSRDITTFAVASGKQLRVLRGHTATVRSLAFTPAGTLVSSANDRWPRLWDVRKGRMMSRRDGSTSEVYAIAVSPDGRLLAGAGQDRAVLLWDTAAMPLTGHSEPVHDVAVAPGAGTVASAGNDGRVILWDPRSHTALSVLSPGAAVTGLAYRPDGRQLASAHPDGARIWDVATGRPVRTLGGAGDRLLSIAFAPDGKLLATGSGGVVGGSMGGAVRLFDAERGTQIAELSHPTQVERVAFAAGGAVLVSASLDGTVTVWDVARRTVRAVLRDQPLLTVATTKDASLIAIGRADGTVALWTVGTPRPDVILRGHSGPVESIAFSPDERLLATGSSDREIRLWSGPRRTLYAVLDGYGGKVTALAFSADGRVLYAGGSDHTVTPWPVDPADAHRQTCDHLLRDFSRPVGPPCPAS</sequence>
<feature type="repeat" description="WD" evidence="3">
    <location>
        <begin position="623"/>
        <end position="663"/>
    </location>
</feature>
<dbReference type="Pfam" id="PF00400">
    <property type="entry name" value="WD40"/>
    <property type="match status" value="9"/>
</dbReference>
<dbReference type="PANTHER" id="PTHR19879">
    <property type="entry name" value="TRANSCRIPTION INITIATION FACTOR TFIID"/>
    <property type="match status" value="1"/>
</dbReference>
<dbReference type="Proteomes" id="UP000482960">
    <property type="component" value="Unassembled WGS sequence"/>
</dbReference>
<feature type="repeat" description="WD" evidence="3">
    <location>
        <begin position="581"/>
        <end position="622"/>
    </location>
</feature>
<dbReference type="SUPFAM" id="SSF50978">
    <property type="entry name" value="WD40 repeat-like"/>
    <property type="match status" value="2"/>
</dbReference>
<dbReference type="InterPro" id="IPR010982">
    <property type="entry name" value="Lambda_DNA-bd_dom_sf"/>
</dbReference>
<evidence type="ECO:0000256" key="2">
    <source>
        <dbReference type="ARBA" id="ARBA00022737"/>
    </source>
</evidence>
<keyword evidence="6" id="KW-1185">Reference proteome</keyword>
<accession>A0A6V8KVZ0</accession>
<dbReference type="Gene3D" id="2.130.10.10">
    <property type="entry name" value="YVTN repeat-like/Quinoprotein amine dehydrogenase"/>
    <property type="match status" value="5"/>
</dbReference>
<dbReference type="Gene3D" id="3.40.50.300">
    <property type="entry name" value="P-loop containing nucleotide triphosphate hydrolases"/>
    <property type="match status" value="1"/>
</dbReference>
<keyword evidence="2" id="KW-0677">Repeat</keyword>
<feature type="repeat" description="WD" evidence="3">
    <location>
        <begin position="664"/>
        <end position="705"/>
    </location>
</feature>
<dbReference type="InterPro" id="IPR001680">
    <property type="entry name" value="WD40_rpt"/>
</dbReference>
<keyword evidence="1 3" id="KW-0853">WD repeat</keyword>
<dbReference type="EMBL" id="BLPG01000001">
    <property type="protein sequence ID" value="GFJ86561.1"/>
    <property type="molecule type" value="Genomic_DNA"/>
</dbReference>
<dbReference type="CDD" id="cd00093">
    <property type="entry name" value="HTH_XRE"/>
    <property type="match status" value="1"/>
</dbReference>
<reference evidence="5 6" key="2">
    <citation type="submission" date="2020-03" db="EMBL/GenBank/DDBJ databases">
        <authorList>
            <person name="Ichikawa N."/>
            <person name="Kimura A."/>
            <person name="Kitahashi Y."/>
            <person name="Uohara A."/>
        </authorList>
    </citation>
    <scope>NUCLEOTIDE SEQUENCE [LARGE SCALE GENOMIC DNA]</scope>
    <source>
        <strain evidence="5 6">NBRC 108638</strain>
    </source>
</reference>
<dbReference type="InterPro" id="IPR027417">
    <property type="entry name" value="P-loop_NTPase"/>
</dbReference>
<dbReference type="CDD" id="cd00200">
    <property type="entry name" value="WD40"/>
    <property type="match status" value="2"/>
</dbReference>
<feature type="repeat" description="WD" evidence="3">
    <location>
        <begin position="1123"/>
        <end position="1164"/>
    </location>
</feature>
<reference evidence="5 6" key="1">
    <citation type="submission" date="2020-03" db="EMBL/GenBank/DDBJ databases">
        <title>Whole genome shotgun sequence of Phytohabitans rumicis NBRC 108638.</title>
        <authorList>
            <person name="Komaki H."/>
            <person name="Tamura T."/>
        </authorList>
    </citation>
    <scope>NUCLEOTIDE SEQUENCE [LARGE SCALE GENOMIC DNA]</scope>
    <source>
        <strain evidence="5 6">NBRC 108638</strain>
    </source>
</reference>
<dbReference type="PROSITE" id="PS00678">
    <property type="entry name" value="WD_REPEATS_1"/>
    <property type="match status" value="2"/>
</dbReference>
<protein>
    <recommendedName>
        <fullName evidence="4">HTH cro/C1-type domain-containing protein</fullName>
    </recommendedName>
</protein>
<evidence type="ECO:0000256" key="1">
    <source>
        <dbReference type="ARBA" id="ARBA00022574"/>
    </source>
</evidence>
<comment type="caution">
    <text evidence="5">The sequence shown here is derived from an EMBL/GenBank/DDBJ whole genome shotgun (WGS) entry which is preliminary data.</text>
</comment>
<feature type="repeat" description="WD" evidence="3">
    <location>
        <begin position="790"/>
        <end position="830"/>
    </location>
</feature>
<dbReference type="PROSITE" id="PS50082">
    <property type="entry name" value="WD_REPEATS_2"/>
    <property type="match status" value="10"/>
</dbReference>
<feature type="repeat" description="WD" evidence="3">
    <location>
        <begin position="999"/>
        <end position="1040"/>
    </location>
</feature>
<dbReference type="Gene3D" id="1.10.260.40">
    <property type="entry name" value="lambda repressor-like DNA-binding domains"/>
    <property type="match status" value="1"/>
</dbReference>
<name>A0A6V8KVZ0_9ACTN</name>
<dbReference type="Pfam" id="PF20703">
    <property type="entry name" value="nSTAND1"/>
    <property type="match status" value="1"/>
</dbReference>